<keyword evidence="10" id="KW-1185">Reference proteome</keyword>
<feature type="transmembrane region" description="Helical" evidence="7">
    <location>
        <begin position="247"/>
        <end position="269"/>
    </location>
</feature>
<comment type="caution">
    <text evidence="9">The sequence shown here is derived from an EMBL/GenBank/DDBJ whole genome shotgun (WGS) entry which is preliminary data.</text>
</comment>
<dbReference type="Gene3D" id="1.20.1640.10">
    <property type="entry name" value="Multidrug efflux transporter AcrB transmembrane domain"/>
    <property type="match status" value="2"/>
</dbReference>
<feature type="transmembrane region" description="Helical" evidence="7">
    <location>
        <begin position="655"/>
        <end position="677"/>
    </location>
</feature>
<dbReference type="RefSeq" id="WP_188692859.1">
    <property type="nucleotide sequence ID" value="NZ_BMLS01000002.1"/>
</dbReference>
<gene>
    <name evidence="9" type="ORF">GCM10010982_15700</name>
</gene>
<dbReference type="Pfam" id="PF03176">
    <property type="entry name" value="MMPL"/>
    <property type="match status" value="2"/>
</dbReference>
<comment type="subcellular location">
    <subcellularLocation>
        <location evidence="1">Cell membrane</location>
        <topology evidence="1">Multi-pass membrane protein</topology>
    </subcellularLocation>
</comment>
<dbReference type="PANTHER" id="PTHR33406:SF6">
    <property type="entry name" value="MEMBRANE PROTEIN YDGH-RELATED"/>
    <property type="match status" value="1"/>
</dbReference>
<feature type="domain" description="SSD" evidence="8">
    <location>
        <begin position="659"/>
        <end position="754"/>
    </location>
</feature>
<reference evidence="9" key="2">
    <citation type="submission" date="2020-09" db="EMBL/GenBank/DDBJ databases">
        <authorList>
            <person name="Sun Q."/>
            <person name="Zhou Y."/>
        </authorList>
    </citation>
    <scope>NUCLEOTIDE SEQUENCE</scope>
    <source>
        <strain evidence="9">CGMCC 1.7086</strain>
    </source>
</reference>
<dbReference type="PANTHER" id="PTHR33406">
    <property type="entry name" value="MEMBRANE PROTEIN MJ1562-RELATED"/>
    <property type="match status" value="1"/>
</dbReference>
<feature type="transmembrane region" description="Helical" evidence="7">
    <location>
        <begin position="703"/>
        <end position="725"/>
    </location>
</feature>
<dbReference type="AlphaFoldDB" id="A0A918DI70"/>
<evidence type="ECO:0000256" key="1">
    <source>
        <dbReference type="ARBA" id="ARBA00004651"/>
    </source>
</evidence>
<evidence type="ECO:0000313" key="10">
    <source>
        <dbReference type="Proteomes" id="UP000606935"/>
    </source>
</evidence>
<evidence type="ECO:0000256" key="7">
    <source>
        <dbReference type="SAM" id="Phobius"/>
    </source>
</evidence>
<evidence type="ECO:0000313" key="9">
    <source>
        <dbReference type="EMBL" id="GGO67942.1"/>
    </source>
</evidence>
<dbReference type="SUPFAM" id="SSF82866">
    <property type="entry name" value="Multidrug efflux transporter AcrB transmembrane domain"/>
    <property type="match status" value="2"/>
</dbReference>
<keyword evidence="4 7" id="KW-0812">Transmembrane</keyword>
<evidence type="ECO:0000256" key="2">
    <source>
        <dbReference type="ARBA" id="ARBA00010157"/>
    </source>
</evidence>
<feature type="transmembrane region" description="Helical" evidence="7">
    <location>
        <begin position="629"/>
        <end position="649"/>
    </location>
</feature>
<evidence type="ECO:0000256" key="3">
    <source>
        <dbReference type="ARBA" id="ARBA00022475"/>
    </source>
</evidence>
<feature type="transmembrane region" description="Helical" evidence="7">
    <location>
        <begin position="281"/>
        <end position="301"/>
    </location>
</feature>
<feature type="domain" description="SSD" evidence="8">
    <location>
        <begin position="247"/>
        <end position="372"/>
    </location>
</feature>
<evidence type="ECO:0000256" key="6">
    <source>
        <dbReference type="ARBA" id="ARBA00023136"/>
    </source>
</evidence>
<dbReference type="GO" id="GO:0005886">
    <property type="term" value="C:plasma membrane"/>
    <property type="evidence" value="ECO:0007669"/>
    <property type="project" value="UniProtKB-SubCell"/>
</dbReference>
<evidence type="ECO:0000256" key="4">
    <source>
        <dbReference type="ARBA" id="ARBA00022692"/>
    </source>
</evidence>
<keyword evidence="3" id="KW-1003">Cell membrane</keyword>
<accession>A0A918DI70</accession>
<keyword evidence="5 7" id="KW-1133">Transmembrane helix</keyword>
<feature type="transmembrane region" description="Helical" evidence="7">
    <location>
        <begin position="402"/>
        <end position="418"/>
    </location>
</feature>
<dbReference type="InterPro" id="IPR000731">
    <property type="entry name" value="SSD"/>
</dbReference>
<proteinExistence type="inferred from homology"/>
<feature type="transmembrane region" description="Helical" evidence="7">
    <location>
        <begin position="731"/>
        <end position="755"/>
    </location>
</feature>
<dbReference type="EMBL" id="BMLS01000002">
    <property type="protein sequence ID" value="GGO67942.1"/>
    <property type="molecule type" value="Genomic_DNA"/>
</dbReference>
<sequence length="777" mass="85566">MRAVWLNAILLRPWLTLALCLLLVVMAAVGSKNLYFRGDYKIFFGPGNEQLQAYEDMQSIFSKSENASIVIAPDEGDVFSPQTLALIKDYTEEAWRIPYATRVDSMTNFQHTSAEGDDLLVEDLFEDPQGMSQDEIQNARRVALSEPALVDKMVAADGKAVMINITVQLPDEGLDQAFRDVAGAVRELSNALSQTYPNHQFYHTGVVYMNDAFMTSAENDASTLVPLMFLTVVLMLWLLLRSFTGTLSTVIVLITTIAATMGISGWMGVFLSTATVNVPTLVMTLAVADCVHVISSMLYGLRQGKSKAEAIRYAMELNLMPVFITSVTTAIGFLTLNFSDVPILADLGNLTAVGIMLAFVLSVTLLPALLLLLPMRVAVKQQTSSGRMEAFAEWVITNHKRLLPFTVILTLVAIGATLKNEVNDQATEYFKPSMPFRFAADYQEEHISGMATMDFGLFMGEPSALNKPDNLQIVADFTQWLRAQPEIDHVSSISDTFKRLNQNMHGDDQSYYRLPEDRELAAQYLLLYEMSLPFGLDLNNQVNLDKSATRVMATLQNLGSKEFTAFEQRALDWLAQRAPNIEVRASSPSLMFAHIGETNMASMLRGTVLALILISCLLVIALRSWKMGAISLLPNLLPAGIGFGIWAVISGQINMGLSVVMSMSLGIIVDDTVHFLAKYQRARREGADAEQAVRYAFSSVGRALWITTVVLVSGFAILSLSNFGVNADMGMLTGIIILVALAVDFLFLPAFLMVFDKKSVNKEDNADDTDKKLQATV</sequence>
<dbReference type="InterPro" id="IPR050545">
    <property type="entry name" value="Mycobact_MmpL"/>
</dbReference>
<evidence type="ECO:0000256" key="5">
    <source>
        <dbReference type="ARBA" id="ARBA00022989"/>
    </source>
</evidence>
<dbReference type="Proteomes" id="UP000606935">
    <property type="component" value="Unassembled WGS sequence"/>
</dbReference>
<reference evidence="9" key="1">
    <citation type="journal article" date="2014" name="Int. J. Syst. Evol. Microbiol.">
        <title>Complete genome sequence of Corynebacterium casei LMG S-19264T (=DSM 44701T), isolated from a smear-ripened cheese.</title>
        <authorList>
            <consortium name="US DOE Joint Genome Institute (JGI-PGF)"/>
            <person name="Walter F."/>
            <person name="Albersmeier A."/>
            <person name="Kalinowski J."/>
            <person name="Ruckert C."/>
        </authorList>
    </citation>
    <scope>NUCLEOTIDE SEQUENCE</scope>
    <source>
        <strain evidence="9">CGMCC 1.7086</strain>
    </source>
</reference>
<protein>
    <submittedName>
        <fullName evidence="9">RND transporter</fullName>
    </submittedName>
</protein>
<dbReference type="PROSITE" id="PS50156">
    <property type="entry name" value="SSD"/>
    <property type="match status" value="2"/>
</dbReference>
<dbReference type="InterPro" id="IPR004869">
    <property type="entry name" value="MMPL_dom"/>
</dbReference>
<keyword evidence="6 7" id="KW-0472">Membrane</keyword>
<name>A0A918DI70_9ALTE</name>
<feature type="transmembrane region" description="Helical" evidence="7">
    <location>
        <begin position="603"/>
        <end position="622"/>
    </location>
</feature>
<feature type="transmembrane region" description="Helical" evidence="7">
    <location>
        <begin position="313"/>
        <end position="338"/>
    </location>
</feature>
<comment type="similarity">
    <text evidence="2">Belongs to the resistance-nodulation-cell division (RND) (TC 2.A.6) family. MmpL subfamily.</text>
</comment>
<feature type="transmembrane region" description="Helical" evidence="7">
    <location>
        <begin position="223"/>
        <end position="240"/>
    </location>
</feature>
<organism evidence="9 10">
    <name type="scientific">Bowmanella pacifica</name>
    <dbReference type="NCBI Taxonomy" id="502051"/>
    <lineage>
        <taxon>Bacteria</taxon>
        <taxon>Pseudomonadati</taxon>
        <taxon>Pseudomonadota</taxon>
        <taxon>Gammaproteobacteria</taxon>
        <taxon>Alteromonadales</taxon>
        <taxon>Alteromonadaceae</taxon>
        <taxon>Bowmanella</taxon>
    </lineage>
</organism>
<feature type="transmembrane region" description="Helical" evidence="7">
    <location>
        <begin position="350"/>
        <end position="373"/>
    </location>
</feature>
<evidence type="ECO:0000259" key="8">
    <source>
        <dbReference type="PROSITE" id="PS50156"/>
    </source>
</evidence>